<sequence>MWAFNKPLPASILQFMLRRWKKLTTLKKDKYQLGSWFSILLLKLKLKKIGIRGKQNCFRATLHQIKIGEHLSGSVPVEDGVPQYS</sequence>
<protein>
    <submittedName>
        <fullName evidence="1">Uncharacterized protein</fullName>
    </submittedName>
</protein>
<dbReference type="AlphaFoldDB" id="A0A8S0Z407"/>
<keyword evidence="2" id="KW-1185">Reference proteome</keyword>
<reference evidence="1 2" key="1">
    <citation type="submission" date="2020-04" db="EMBL/GenBank/DDBJ databases">
        <authorList>
            <person name="Wallbank WR R."/>
            <person name="Pardo Diaz C."/>
            <person name="Kozak K."/>
            <person name="Martin S."/>
            <person name="Jiggins C."/>
            <person name="Moest M."/>
            <person name="Warren A I."/>
            <person name="Byers J.R.P. K."/>
            <person name="Montejo-Kovacevich G."/>
            <person name="Yen C E."/>
        </authorList>
    </citation>
    <scope>NUCLEOTIDE SEQUENCE [LARGE SCALE GENOMIC DNA]</scope>
</reference>
<comment type="caution">
    <text evidence="1">The sequence shown here is derived from an EMBL/GenBank/DDBJ whole genome shotgun (WGS) entry which is preliminary data.</text>
</comment>
<gene>
    <name evidence="1" type="ORF">APLA_LOCUS3052</name>
</gene>
<organism evidence="1 2">
    <name type="scientific">Arctia plantaginis</name>
    <name type="common">Wood tiger moth</name>
    <name type="synonym">Phalaena plantaginis</name>
    <dbReference type="NCBI Taxonomy" id="874455"/>
    <lineage>
        <taxon>Eukaryota</taxon>
        <taxon>Metazoa</taxon>
        <taxon>Ecdysozoa</taxon>
        <taxon>Arthropoda</taxon>
        <taxon>Hexapoda</taxon>
        <taxon>Insecta</taxon>
        <taxon>Pterygota</taxon>
        <taxon>Neoptera</taxon>
        <taxon>Endopterygota</taxon>
        <taxon>Lepidoptera</taxon>
        <taxon>Glossata</taxon>
        <taxon>Ditrysia</taxon>
        <taxon>Noctuoidea</taxon>
        <taxon>Erebidae</taxon>
        <taxon>Arctiinae</taxon>
        <taxon>Arctia</taxon>
    </lineage>
</organism>
<evidence type="ECO:0000313" key="1">
    <source>
        <dbReference type="EMBL" id="CAB3226736.1"/>
    </source>
</evidence>
<proteinExistence type="predicted"/>
<dbReference type="EMBL" id="CADEBC010000232">
    <property type="protein sequence ID" value="CAB3226736.1"/>
    <property type="molecule type" value="Genomic_DNA"/>
</dbReference>
<evidence type="ECO:0000313" key="2">
    <source>
        <dbReference type="Proteomes" id="UP000494106"/>
    </source>
</evidence>
<dbReference type="Proteomes" id="UP000494106">
    <property type="component" value="Unassembled WGS sequence"/>
</dbReference>
<accession>A0A8S0Z407</accession>
<name>A0A8S0Z407_ARCPL</name>